<feature type="domain" description="Helicase C-terminal" evidence="17">
    <location>
        <begin position="456"/>
        <end position="602"/>
    </location>
</feature>
<evidence type="ECO:0000256" key="10">
    <source>
        <dbReference type="ARBA" id="ARBA00023204"/>
    </source>
</evidence>
<dbReference type="Gene3D" id="2.40.50.140">
    <property type="entry name" value="Nucleic acid-binding proteins"/>
    <property type="match status" value="1"/>
</dbReference>
<dbReference type="InterPro" id="IPR004609">
    <property type="entry name" value="ATP-dep_DNA_helicase_RecG"/>
</dbReference>
<dbReference type="AlphaFoldDB" id="A0A1Q2SLJ3"/>
<dbReference type="PANTHER" id="PTHR47964:SF1">
    <property type="entry name" value="ATP-DEPENDENT DNA HELICASE HOMOLOG RECG, CHLOROPLASTIC"/>
    <property type="match status" value="1"/>
</dbReference>
<keyword evidence="8" id="KW-0238">DNA-binding</keyword>
<dbReference type="GO" id="GO:0043138">
    <property type="term" value="F:3'-5' DNA helicase activity"/>
    <property type="evidence" value="ECO:0007669"/>
    <property type="project" value="UniProtKB-EC"/>
</dbReference>
<dbReference type="PANTHER" id="PTHR47964">
    <property type="entry name" value="ATP-DEPENDENT DNA HELICASE HOMOLOG RECG, CHLOROPLASTIC"/>
    <property type="match status" value="1"/>
</dbReference>
<evidence type="ECO:0000256" key="4">
    <source>
        <dbReference type="ARBA" id="ARBA00022763"/>
    </source>
</evidence>
<keyword evidence="11" id="KW-0413">Isomerase</keyword>
<evidence type="ECO:0000256" key="2">
    <source>
        <dbReference type="ARBA" id="ARBA00017846"/>
    </source>
</evidence>
<dbReference type="PROSITE" id="PS51192">
    <property type="entry name" value="HELICASE_ATP_BIND_1"/>
    <property type="match status" value="1"/>
</dbReference>
<protein>
    <recommendedName>
        <fullName evidence="2 15">ATP-dependent DNA helicase RecG</fullName>
        <ecNumber evidence="13 15">5.6.2.4</ecNumber>
    </recommendedName>
</protein>
<dbReference type="Pfam" id="PF17191">
    <property type="entry name" value="RecG_wedge"/>
    <property type="match status" value="1"/>
</dbReference>
<keyword evidence="4 15" id="KW-0227">DNA damage</keyword>
<proteinExistence type="inferred from homology"/>
<dbReference type="NCBIfam" id="NF008168">
    <property type="entry name" value="PRK10917.2-2"/>
    <property type="match status" value="1"/>
</dbReference>
<organism evidence="18 19">
    <name type="scientific">Candidatus Nitrosoglobus terrae</name>
    <dbReference type="NCBI Taxonomy" id="1630141"/>
    <lineage>
        <taxon>Bacteria</taxon>
        <taxon>Pseudomonadati</taxon>
        <taxon>Pseudomonadota</taxon>
        <taxon>Gammaproteobacteria</taxon>
        <taxon>Chromatiales</taxon>
        <taxon>Chromatiaceae</taxon>
        <taxon>Candidatus Nitrosoglobus</taxon>
    </lineage>
</organism>
<dbReference type="Pfam" id="PF00270">
    <property type="entry name" value="DEAD"/>
    <property type="match status" value="1"/>
</dbReference>
<dbReference type="InterPro" id="IPR027417">
    <property type="entry name" value="P-loop_NTPase"/>
</dbReference>
<keyword evidence="9 15" id="KW-0233">DNA recombination</keyword>
<evidence type="ECO:0000256" key="7">
    <source>
        <dbReference type="ARBA" id="ARBA00022840"/>
    </source>
</evidence>
<dbReference type="InterPro" id="IPR011545">
    <property type="entry name" value="DEAD/DEAH_box_helicase_dom"/>
</dbReference>
<dbReference type="NCBIfam" id="NF008165">
    <property type="entry name" value="PRK10917.1-3"/>
    <property type="match status" value="1"/>
</dbReference>
<dbReference type="FunFam" id="3.40.50.300:FF:000391">
    <property type="entry name" value="ATP-dependent DNA helicase RecG"/>
    <property type="match status" value="1"/>
</dbReference>
<evidence type="ECO:0000256" key="12">
    <source>
        <dbReference type="ARBA" id="ARBA00034617"/>
    </source>
</evidence>
<dbReference type="PROSITE" id="PS51194">
    <property type="entry name" value="HELICASE_CTER"/>
    <property type="match status" value="1"/>
</dbReference>
<dbReference type="SMART" id="SM00490">
    <property type="entry name" value="HELICc"/>
    <property type="match status" value="1"/>
</dbReference>
<evidence type="ECO:0000256" key="9">
    <source>
        <dbReference type="ARBA" id="ARBA00023172"/>
    </source>
</evidence>
<comment type="catalytic activity">
    <reaction evidence="14 15">
        <text>ATP + H2O = ADP + phosphate + H(+)</text>
        <dbReference type="Rhea" id="RHEA:13065"/>
        <dbReference type="ChEBI" id="CHEBI:15377"/>
        <dbReference type="ChEBI" id="CHEBI:15378"/>
        <dbReference type="ChEBI" id="CHEBI:30616"/>
        <dbReference type="ChEBI" id="CHEBI:43474"/>
        <dbReference type="ChEBI" id="CHEBI:456216"/>
        <dbReference type="EC" id="5.6.2.4"/>
    </reaction>
</comment>
<reference evidence="18 19" key="1">
    <citation type="journal article" date="2017" name="ISME J.">
        <title>An acid-tolerant ammonia-oxidizing ?-proteobacterium from soil.</title>
        <authorList>
            <person name="Hayatsu M."/>
            <person name="Tago K."/>
            <person name="Uchiyama I."/>
            <person name="Toyoda A."/>
            <person name="Wang Y."/>
            <person name="Shimomura Y."/>
            <person name="Okubo T."/>
            <person name="Kurisu F."/>
            <person name="Hirono Y."/>
            <person name="Nonaka K."/>
            <person name="Akiyama H."/>
            <person name="Itoh T."/>
            <person name="Takami H."/>
        </authorList>
    </citation>
    <scope>NUCLEOTIDE SEQUENCE [LARGE SCALE GENOMIC DNA]</scope>
    <source>
        <strain evidence="18 19">TAO100</strain>
    </source>
</reference>
<dbReference type="InterPro" id="IPR033454">
    <property type="entry name" value="RecG_wedge"/>
</dbReference>
<dbReference type="InterPro" id="IPR014001">
    <property type="entry name" value="Helicase_ATP-bd"/>
</dbReference>
<dbReference type="SMART" id="SM00487">
    <property type="entry name" value="DEXDc"/>
    <property type="match status" value="1"/>
</dbReference>
<sequence>MGLYSVQDLLFHLPQRYQDRTQITPIGALQAGDKVLIEGRIKLSEIQVGRRRSLLCYVTDGTGGIFLRFFHFSAWQKNLLASDVQLRCFGEVRRGFRSLEMVHPEYSCLSGNDLEAGETCLTPIYPTTSGLQQSRLRSLILRVLRELDDNEIIDYLPQTFLESLHLPVLNEAITYIHQPPPEAPLELLAAGRHPTQQRLAFEELLAYYLGLRQLRLRAAQLQSPSLCSEGIWVQHFLERLPFPLTTAQQQVSQEILNDMTRSSPMQRLLQGDVGSGKTVVAALAILQAVEAGYQAALMVPTELLAEQHLYSLQQWFSPFEIKVERLVAKENAKTKQEILTQLNEGCLQVVVGTHALFQEGVAFHRLGLIVVDEQHRFGVEQRLALLEKGRHGDYYPHQLIMTATPIPRTLAMTAYADLDISVIDQLPPGRIPVATVAISDYRRSEVAARVRQACHQGRQVYWVCTLIEESESLQAQAAEKAAVELAQALPEVRIGLIHGRLKSEEKETVMTAFKAGVIQALVATTVIEVGVDVPNASLMIIENAERLGLSQLHQLRGRVGRGATDSYCILLYHGPLSELGRARLDCLRVTNDGFEIARRDLELRGPGEILGTRQTGLPQYRLADLVRDQNLLGWVAQVAEKLQQQYPAKAAAIVHRWLGRGNRYGEV</sequence>
<comment type="catalytic activity">
    <reaction evidence="12 15">
        <text>Couples ATP hydrolysis with the unwinding of duplex DNA by translocating in the 3'-5' direction.</text>
        <dbReference type="EC" id="5.6.2.4"/>
    </reaction>
</comment>
<keyword evidence="19" id="KW-1185">Reference proteome</keyword>
<evidence type="ECO:0000259" key="16">
    <source>
        <dbReference type="PROSITE" id="PS51192"/>
    </source>
</evidence>
<dbReference type="Proteomes" id="UP000243679">
    <property type="component" value="Chromosome"/>
</dbReference>
<dbReference type="SUPFAM" id="SSF50249">
    <property type="entry name" value="Nucleic acid-binding proteins"/>
    <property type="match status" value="1"/>
</dbReference>
<keyword evidence="10 15" id="KW-0234">DNA repair</keyword>
<evidence type="ECO:0000256" key="3">
    <source>
        <dbReference type="ARBA" id="ARBA00022741"/>
    </source>
</evidence>
<accession>A0A1Q2SLJ3</accession>
<dbReference type="EMBL" id="AP014836">
    <property type="protein sequence ID" value="BAW79967.1"/>
    <property type="molecule type" value="Genomic_DNA"/>
</dbReference>
<feature type="domain" description="Helicase ATP-binding" evidence="16">
    <location>
        <begin position="258"/>
        <end position="423"/>
    </location>
</feature>
<dbReference type="InterPro" id="IPR001650">
    <property type="entry name" value="Helicase_C-like"/>
</dbReference>
<evidence type="ECO:0000256" key="11">
    <source>
        <dbReference type="ARBA" id="ARBA00023235"/>
    </source>
</evidence>
<gene>
    <name evidence="18" type="ORF">TAO_0597</name>
</gene>
<evidence type="ECO:0000256" key="1">
    <source>
        <dbReference type="ARBA" id="ARBA00007504"/>
    </source>
</evidence>
<evidence type="ECO:0000313" key="18">
    <source>
        <dbReference type="EMBL" id="BAW79967.1"/>
    </source>
</evidence>
<dbReference type="SUPFAM" id="SSF52540">
    <property type="entry name" value="P-loop containing nucleoside triphosphate hydrolases"/>
    <property type="match status" value="2"/>
</dbReference>
<evidence type="ECO:0000259" key="17">
    <source>
        <dbReference type="PROSITE" id="PS51194"/>
    </source>
</evidence>
<dbReference type="GO" id="GO:0006281">
    <property type="term" value="P:DNA repair"/>
    <property type="evidence" value="ECO:0007669"/>
    <property type="project" value="UniProtKB-UniRule"/>
</dbReference>
<dbReference type="EC" id="5.6.2.4" evidence="13 15"/>
<dbReference type="Pfam" id="PF19833">
    <property type="entry name" value="RecG_dom3_C"/>
    <property type="match status" value="1"/>
</dbReference>
<evidence type="ECO:0000256" key="15">
    <source>
        <dbReference type="RuleBase" id="RU363016"/>
    </source>
</evidence>
<keyword evidence="3 15" id="KW-0547">Nucleotide-binding</keyword>
<dbReference type="NCBIfam" id="NF008163">
    <property type="entry name" value="PRK10917.1-1"/>
    <property type="match status" value="1"/>
</dbReference>
<evidence type="ECO:0000256" key="14">
    <source>
        <dbReference type="ARBA" id="ARBA00048988"/>
    </source>
</evidence>
<dbReference type="InterPro" id="IPR047112">
    <property type="entry name" value="RecG/Mfd"/>
</dbReference>
<dbReference type="Gene3D" id="3.40.50.300">
    <property type="entry name" value="P-loop containing nucleotide triphosphate hydrolases"/>
    <property type="match status" value="2"/>
</dbReference>
<dbReference type="Pfam" id="PF00271">
    <property type="entry name" value="Helicase_C"/>
    <property type="match status" value="1"/>
</dbReference>
<dbReference type="InterPro" id="IPR012340">
    <property type="entry name" value="NA-bd_OB-fold"/>
</dbReference>
<dbReference type="NCBIfam" id="TIGR00643">
    <property type="entry name" value="recG"/>
    <property type="match status" value="1"/>
</dbReference>
<comment type="function">
    <text evidence="15">Plays a critical role in recombination and DNA repair. Helps process Holliday junction intermediates to mature products by catalyzing branch migration. Has replication fork regression activity, unwinds stalled or blocked replication forks to make a HJ that can be resolved. Has a DNA unwinding activity characteristic of a DNA helicase with 3'-5' polarity.</text>
</comment>
<dbReference type="GO" id="GO:0003677">
    <property type="term" value="F:DNA binding"/>
    <property type="evidence" value="ECO:0007669"/>
    <property type="project" value="UniProtKB-KW"/>
</dbReference>
<evidence type="ECO:0000256" key="8">
    <source>
        <dbReference type="ARBA" id="ARBA00023125"/>
    </source>
</evidence>
<comment type="similarity">
    <text evidence="1 15">Belongs to the helicase family. RecG subfamily.</text>
</comment>
<evidence type="ECO:0000256" key="13">
    <source>
        <dbReference type="ARBA" id="ARBA00034808"/>
    </source>
</evidence>
<keyword evidence="7 15" id="KW-0067">ATP-binding</keyword>
<dbReference type="GO" id="GO:0005524">
    <property type="term" value="F:ATP binding"/>
    <property type="evidence" value="ECO:0007669"/>
    <property type="project" value="UniProtKB-KW"/>
</dbReference>
<keyword evidence="6 15" id="KW-0347">Helicase</keyword>
<dbReference type="CDD" id="cd04488">
    <property type="entry name" value="RecG_wedge_OBF"/>
    <property type="match status" value="1"/>
</dbReference>
<dbReference type="GO" id="GO:0016887">
    <property type="term" value="F:ATP hydrolysis activity"/>
    <property type="evidence" value="ECO:0007669"/>
    <property type="project" value="RHEA"/>
</dbReference>
<dbReference type="KEGG" id="ntt:TAO_0597"/>
<evidence type="ECO:0000313" key="19">
    <source>
        <dbReference type="Proteomes" id="UP000243679"/>
    </source>
</evidence>
<dbReference type="InterPro" id="IPR045562">
    <property type="entry name" value="RecG_dom3_C"/>
</dbReference>
<name>A0A1Q2SLJ3_9GAMM</name>
<keyword evidence="5 15" id="KW-0378">Hydrolase</keyword>
<evidence type="ECO:0000256" key="6">
    <source>
        <dbReference type="ARBA" id="ARBA00022806"/>
    </source>
</evidence>
<dbReference type="CDD" id="cd17992">
    <property type="entry name" value="DEXHc_RecG"/>
    <property type="match status" value="1"/>
</dbReference>
<dbReference type="GO" id="GO:0006310">
    <property type="term" value="P:DNA recombination"/>
    <property type="evidence" value="ECO:0007669"/>
    <property type="project" value="UniProtKB-UniRule"/>
</dbReference>
<evidence type="ECO:0000256" key="5">
    <source>
        <dbReference type="ARBA" id="ARBA00022801"/>
    </source>
</evidence>